<dbReference type="InterPro" id="IPR025668">
    <property type="entry name" value="Tnp_DDE_dom"/>
</dbReference>
<organism evidence="2 3">
    <name type="scientific">Jatrophihabitans lederbergiae</name>
    <dbReference type="NCBI Taxonomy" id="3075547"/>
    <lineage>
        <taxon>Bacteria</taxon>
        <taxon>Bacillati</taxon>
        <taxon>Actinomycetota</taxon>
        <taxon>Actinomycetes</taxon>
        <taxon>Jatrophihabitantales</taxon>
        <taxon>Jatrophihabitantaceae</taxon>
        <taxon>Jatrophihabitans</taxon>
    </lineage>
</organism>
<dbReference type="EMBL" id="JAVREH010000067">
    <property type="protein sequence ID" value="MDT0264071.1"/>
    <property type="molecule type" value="Genomic_DNA"/>
</dbReference>
<sequence>MRADSAYYGREVIAAARRGGARFSITARQDAAVKRAIAGISEDAWTTIRYPHAVFDEQLQQWASDAQVAEVPFTAFTSRGKKNQITARLIVRRVRDQNPEHVVADAQGELFAAWRHHAVFTNSPLMMVQAEADHRRHSIIEQVIADLKGGPLAHLPSGKFNANGAWLALAAMAFNLTRAAGALASLFHARATTATIRRQLINIPARPVRSARRIHLRLPTNWPWADAWLDLFSAALGPPPAAAA</sequence>
<proteinExistence type="predicted"/>
<keyword evidence="3" id="KW-1185">Reference proteome</keyword>
<reference evidence="3" key="1">
    <citation type="submission" date="2023-07" db="EMBL/GenBank/DDBJ databases">
        <title>30 novel species of actinomycetes from the DSMZ collection.</title>
        <authorList>
            <person name="Nouioui I."/>
        </authorList>
    </citation>
    <scope>NUCLEOTIDE SEQUENCE [LARGE SCALE GENOMIC DNA]</scope>
    <source>
        <strain evidence="3">DSM 44399</strain>
    </source>
</reference>
<gene>
    <name evidence="2" type="ORF">RM423_22110</name>
</gene>
<dbReference type="Proteomes" id="UP001183176">
    <property type="component" value="Unassembled WGS sequence"/>
</dbReference>
<accession>A0ABU2JGF4</accession>
<feature type="domain" description="Transposase DDE" evidence="1">
    <location>
        <begin position="1"/>
        <end position="232"/>
    </location>
</feature>
<name>A0ABU2JGF4_9ACTN</name>
<dbReference type="RefSeq" id="WP_311425214.1">
    <property type="nucleotide sequence ID" value="NZ_JAVREH010000067.1"/>
</dbReference>
<comment type="caution">
    <text evidence="2">The sequence shown here is derived from an EMBL/GenBank/DDBJ whole genome shotgun (WGS) entry which is preliminary data.</text>
</comment>
<dbReference type="Pfam" id="PF13701">
    <property type="entry name" value="DDE_Tnp_1_4"/>
    <property type="match status" value="1"/>
</dbReference>
<protein>
    <submittedName>
        <fullName evidence="2">Transposase</fullName>
    </submittedName>
</protein>
<evidence type="ECO:0000313" key="3">
    <source>
        <dbReference type="Proteomes" id="UP001183176"/>
    </source>
</evidence>
<evidence type="ECO:0000313" key="2">
    <source>
        <dbReference type="EMBL" id="MDT0264071.1"/>
    </source>
</evidence>
<evidence type="ECO:0000259" key="1">
    <source>
        <dbReference type="Pfam" id="PF13701"/>
    </source>
</evidence>